<evidence type="ECO:0000313" key="3">
    <source>
        <dbReference type="Proteomes" id="UP001189429"/>
    </source>
</evidence>
<evidence type="ECO:0000313" key="2">
    <source>
        <dbReference type="EMBL" id="CAK0894131.1"/>
    </source>
</evidence>
<keyword evidence="1" id="KW-0175">Coiled coil</keyword>
<feature type="coiled-coil region" evidence="1">
    <location>
        <begin position="5"/>
        <end position="39"/>
    </location>
</feature>
<name>A0ABN9X460_9DINO</name>
<keyword evidence="3" id="KW-1185">Reference proteome</keyword>
<protein>
    <submittedName>
        <fullName evidence="2">Uncharacterized protein</fullName>
    </submittedName>
</protein>
<sequence>ARARALQVENKLEGAALELETMEQQVDAQRRHVTCLREELQQSEKGHSDLVRQLHAQLAAQSEPDVPPSKLSVDDVLDLSKLERLLDLSAAGILNIDETDCELKPDDQKELEARAAHLRECISDLRRSALDMMGFLNLLLEQGGLRAPQLLLLGPAQELMVRRPRRPHLGPMPAFESALPGSHQ</sequence>
<comment type="caution">
    <text evidence="2">The sequence shown here is derived from an EMBL/GenBank/DDBJ whole genome shotgun (WGS) entry which is preliminary data.</text>
</comment>
<evidence type="ECO:0000256" key="1">
    <source>
        <dbReference type="SAM" id="Coils"/>
    </source>
</evidence>
<proteinExistence type="predicted"/>
<dbReference type="EMBL" id="CAUYUJ010019849">
    <property type="protein sequence ID" value="CAK0894131.1"/>
    <property type="molecule type" value="Genomic_DNA"/>
</dbReference>
<feature type="non-terminal residue" evidence="2">
    <location>
        <position position="184"/>
    </location>
</feature>
<gene>
    <name evidence="2" type="ORF">PCOR1329_LOCUS73258</name>
</gene>
<dbReference type="Proteomes" id="UP001189429">
    <property type="component" value="Unassembled WGS sequence"/>
</dbReference>
<organism evidence="2 3">
    <name type="scientific">Prorocentrum cordatum</name>
    <dbReference type="NCBI Taxonomy" id="2364126"/>
    <lineage>
        <taxon>Eukaryota</taxon>
        <taxon>Sar</taxon>
        <taxon>Alveolata</taxon>
        <taxon>Dinophyceae</taxon>
        <taxon>Prorocentrales</taxon>
        <taxon>Prorocentraceae</taxon>
        <taxon>Prorocentrum</taxon>
    </lineage>
</organism>
<reference evidence="2" key="1">
    <citation type="submission" date="2023-10" db="EMBL/GenBank/DDBJ databases">
        <authorList>
            <person name="Chen Y."/>
            <person name="Shah S."/>
            <person name="Dougan E. K."/>
            <person name="Thang M."/>
            <person name="Chan C."/>
        </authorList>
    </citation>
    <scope>NUCLEOTIDE SEQUENCE [LARGE SCALE GENOMIC DNA]</scope>
</reference>
<accession>A0ABN9X460</accession>
<feature type="non-terminal residue" evidence="2">
    <location>
        <position position="1"/>
    </location>
</feature>